<comment type="subcellular location">
    <subcellularLocation>
        <location evidence="1 6">Membrane</location>
        <topology evidence="1 6">Multi-pass membrane protein</topology>
    </subcellularLocation>
</comment>
<sequence length="232" mass="26013">MRMEVKESLLKTLLYAFNVLLFVCGAVLLGLGIWIAIKREGLAALLNDLTYAGIYVITVSGALIMLFAFLGFYACADGSKPAIVLYCTLMLMVIGLKIAGCVIQFVFYREATDQLRSSYISGYDPGSNNRDTALWDATQKDGRCCGLVWHLDWKESDFYKNLTRFPSSCCVRNEDGEFLDEDSCIQGRDHIHTTGCRFVLEKSYFIIGAVAIVTILVELLAVAFMAWFYQHL</sequence>
<keyword evidence="5 6" id="KW-0472">Membrane</keyword>
<dbReference type="Proteomes" id="UP001642483">
    <property type="component" value="Unassembled WGS sequence"/>
</dbReference>
<evidence type="ECO:0000256" key="2">
    <source>
        <dbReference type="ARBA" id="ARBA00006840"/>
    </source>
</evidence>
<dbReference type="SUPFAM" id="SSF48652">
    <property type="entry name" value="Tetraspanin"/>
    <property type="match status" value="1"/>
</dbReference>
<dbReference type="PANTHER" id="PTHR19282">
    <property type="entry name" value="TETRASPANIN"/>
    <property type="match status" value="1"/>
</dbReference>
<feature type="transmembrane region" description="Helical" evidence="6">
    <location>
        <begin position="49"/>
        <end position="76"/>
    </location>
</feature>
<dbReference type="Gene3D" id="1.10.1450.10">
    <property type="entry name" value="Tetraspanin"/>
    <property type="match status" value="1"/>
</dbReference>
<keyword evidence="4 6" id="KW-1133">Transmembrane helix</keyword>
<evidence type="ECO:0000313" key="7">
    <source>
        <dbReference type="EMBL" id="CAK8677250.1"/>
    </source>
</evidence>
<protein>
    <recommendedName>
        <fullName evidence="6">Tetraspanin</fullName>
    </recommendedName>
</protein>
<organism evidence="7 8">
    <name type="scientific">Clavelina lepadiformis</name>
    <name type="common">Light-bulb sea squirt</name>
    <name type="synonym">Ascidia lepadiformis</name>
    <dbReference type="NCBI Taxonomy" id="159417"/>
    <lineage>
        <taxon>Eukaryota</taxon>
        <taxon>Metazoa</taxon>
        <taxon>Chordata</taxon>
        <taxon>Tunicata</taxon>
        <taxon>Ascidiacea</taxon>
        <taxon>Aplousobranchia</taxon>
        <taxon>Clavelinidae</taxon>
        <taxon>Clavelina</taxon>
    </lineage>
</organism>
<dbReference type="PIRSF" id="PIRSF002419">
    <property type="entry name" value="Tetraspanin"/>
    <property type="match status" value="1"/>
</dbReference>
<comment type="caution">
    <text evidence="7">The sequence shown here is derived from an EMBL/GenBank/DDBJ whole genome shotgun (WGS) entry which is preliminary data.</text>
</comment>
<keyword evidence="3 6" id="KW-0812">Transmembrane</keyword>
<proteinExistence type="inferred from homology"/>
<dbReference type="InterPro" id="IPR008952">
    <property type="entry name" value="Tetraspanin_EC2_sf"/>
</dbReference>
<dbReference type="InterPro" id="IPR000301">
    <property type="entry name" value="Tetraspanin_animals"/>
</dbReference>
<evidence type="ECO:0000256" key="3">
    <source>
        <dbReference type="ARBA" id="ARBA00022692"/>
    </source>
</evidence>
<dbReference type="PRINTS" id="PR00259">
    <property type="entry name" value="TMFOUR"/>
</dbReference>
<feature type="transmembrane region" description="Helical" evidence="6">
    <location>
        <begin position="83"/>
        <end position="107"/>
    </location>
</feature>
<reference evidence="7 8" key="1">
    <citation type="submission" date="2024-02" db="EMBL/GenBank/DDBJ databases">
        <authorList>
            <person name="Daric V."/>
            <person name="Darras S."/>
        </authorList>
    </citation>
    <scope>NUCLEOTIDE SEQUENCE [LARGE SCALE GENOMIC DNA]</scope>
</reference>
<keyword evidence="8" id="KW-1185">Reference proteome</keyword>
<feature type="transmembrane region" description="Helical" evidence="6">
    <location>
        <begin position="204"/>
        <end position="229"/>
    </location>
</feature>
<gene>
    <name evidence="7" type="ORF">CVLEPA_LOCUS6650</name>
</gene>
<evidence type="ECO:0000313" key="8">
    <source>
        <dbReference type="Proteomes" id="UP001642483"/>
    </source>
</evidence>
<dbReference type="PANTHER" id="PTHR19282:SF544">
    <property type="entry name" value="TETRASPANIN"/>
    <property type="match status" value="1"/>
</dbReference>
<feature type="transmembrane region" description="Helical" evidence="6">
    <location>
        <begin position="12"/>
        <end position="37"/>
    </location>
</feature>
<dbReference type="Pfam" id="PF00335">
    <property type="entry name" value="Tetraspanin"/>
    <property type="match status" value="1"/>
</dbReference>
<evidence type="ECO:0000256" key="4">
    <source>
        <dbReference type="ARBA" id="ARBA00022989"/>
    </source>
</evidence>
<comment type="similarity">
    <text evidence="2 6">Belongs to the tetraspanin (TM4SF) family.</text>
</comment>
<evidence type="ECO:0000256" key="6">
    <source>
        <dbReference type="RuleBase" id="RU361218"/>
    </source>
</evidence>
<dbReference type="EMBL" id="CAWYQH010000046">
    <property type="protein sequence ID" value="CAK8677250.1"/>
    <property type="molecule type" value="Genomic_DNA"/>
</dbReference>
<evidence type="ECO:0000256" key="5">
    <source>
        <dbReference type="ARBA" id="ARBA00023136"/>
    </source>
</evidence>
<evidence type="ECO:0000256" key="1">
    <source>
        <dbReference type="ARBA" id="ARBA00004141"/>
    </source>
</evidence>
<accession>A0ABP0FFL2</accession>
<dbReference type="InterPro" id="IPR018499">
    <property type="entry name" value="Tetraspanin/Peripherin"/>
</dbReference>
<name>A0ABP0FFL2_CLALP</name>